<dbReference type="EC" id="7.1.1.1" evidence="2"/>
<dbReference type="AlphaFoldDB" id="A0A2Z4ADG8"/>
<feature type="transmembrane region" description="Helical" evidence="10">
    <location>
        <begin position="261"/>
        <end position="281"/>
    </location>
</feature>
<comment type="catalytic activity">
    <reaction evidence="9">
        <text>NAD(+) + NADPH + H(+)(in) = NADH + NADP(+) + H(+)(out)</text>
        <dbReference type="Rhea" id="RHEA:47992"/>
        <dbReference type="ChEBI" id="CHEBI:15378"/>
        <dbReference type="ChEBI" id="CHEBI:57540"/>
        <dbReference type="ChEBI" id="CHEBI:57783"/>
        <dbReference type="ChEBI" id="CHEBI:57945"/>
        <dbReference type="ChEBI" id="CHEBI:58349"/>
        <dbReference type="EC" id="7.1.1.1"/>
    </reaction>
</comment>
<comment type="subcellular location">
    <subcellularLocation>
        <location evidence="1">Membrane</location>
        <topology evidence="1">Multi-pass membrane protein</topology>
    </subcellularLocation>
</comment>
<dbReference type="GO" id="GO:0016020">
    <property type="term" value="C:membrane"/>
    <property type="evidence" value="ECO:0007669"/>
    <property type="project" value="UniProtKB-SubCell"/>
</dbReference>
<keyword evidence="12" id="KW-0560">Oxidoreductase</keyword>
<feature type="transmembrane region" description="Helical" evidence="10">
    <location>
        <begin position="312"/>
        <end position="331"/>
    </location>
</feature>
<dbReference type="Gene3D" id="3.40.50.1220">
    <property type="entry name" value="TPP-binding domain"/>
    <property type="match status" value="1"/>
</dbReference>
<evidence type="ECO:0000256" key="4">
    <source>
        <dbReference type="ARBA" id="ARBA00022857"/>
    </source>
</evidence>
<dbReference type="PANTHER" id="PTHR44758">
    <property type="entry name" value="NAD(P) TRANSHYDROGENASE SUBUNIT BETA"/>
    <property type="match status" value="1"/>
</dbReference>
<dbReference type="KEGG" id="mtar:DF168_01292"/>
<feature type="domain" description="NADP transhydrogenase beta-like" evidence="11">
    <location>
        <begin position="256"/>
        <end position="535"/>
    </location>
</feature>
<feature type="transmembrane region" description="Helical" evidence="10">
    <location>
        <begin position="59"/>
        <end position="78"/>
    </location>
</feature>
<sequence>MPREEALVKLFYLAAAFLFIFGIKGLSHPRTAVKGNLLAAIGMLLAIVVTLTDNRIVDFSIIIAGFIVGGLIGATMAYKAPMTVIPQVVAVFNGFGGGASALAVGAALEEALRGEWIEEVTIQFTCSVAGAGLIGALSLTGSAIAFGKLQGIVKEQPIILPGRHVINVALLAVAIGLSVWQVLGYHPEVFRTTSYSLGDLEQSFSSKGFKKEFDQHGITLSNHVSISLKGEEVTITDEEYRETYLIRQSSEGLSVHSRSALPFWLMVSVASLLGVMLVIPIGGADMPVVISLLNAYSGIAAAGHGWVLNNSVLIIAGSLVGAAGFILTALMSKAMNRSLANVMFSSVGVQKGAEQETEDIYTGRVKSASPEEIAMMLDGARRVVIAPGYGMAVAHAQYAVRELVNDLEAKDVDVEFAIHPVAGRMPGHMNVLLAEAHIPYDKLKDMDQINPTFEETDVVLVIGANDVVNPMARDADPSIPIAGMPILNVDAARSVVIIKRSLSPGFAGIANPLFAADKTLMLYGDAKEMATELTAALNEV</sequence>
<feature type="transmembrane region" description="Helical" evidence="10">
    <location>
        <begin position="35"/>
        <end position="53"/>
    </location>
</feature>
<proteinExistence type="predicted"/>
<evidence type="ECO:0000256" key="7">
    <source>
        <dbReference type="ARBA" id="ARBA00023027"/>
    </source>
</evidence>
<evidence type="ECO:0000256" key="5">
    <source>
        <dbReference type="ARBA" id="ARBA00022967"/>
    </source>
</evidence>
<protein>
    <recommendedName>
        <fullName evidence="2">proton-translocating NAD(P)(+) transhydrogenase</fullName>
        <ecNumber evidence="2">7.1.1.1</ecNumber>
    </recommendedName>
</protein>
<feature type="domain" description="NADP transhydrogenase beta-like" evidence="11">
    <location>
        <begin position="9"/>
        <end position="184"/>
    </location>
</feature>
<feature type="transmembrane region" description="Helical" evidence="10">
    <location>
        <begin position="165"/>
        <end position="183"/>
    </location>
</feature>
<evidence type="ECO:0000259" key="11">
    <source>
        <dbReference type="Pfam" id="PF02233"/>
    </source>
</evidence>
<dbReference type="SUPFAM" id="SSF52467">
    <property type="entry name" value="DHS-like NAD/FAD-binding domain"/>
    <property type="match status" value="1"/>
</dbReference>
<dbReference type="InterPro" id="IPR034300">
    <property type="entry name" value="PNTB-like"/>
</dbReference>
<keyword evidence="3 10" id="KW-0812">Transmembrane</keyword>
<feature type="transmembrane region" description="Helical" evidence="10">
    <location>
        <begin position="288"/>
        <end position="306"/>
    </location>
</feature>
<evidence type="ECO:0000256" key="10">
    <source>
        <dbReference type="SAM" id="Phobius"/>
    </source>
</evidence>
<feature type="transmembrane region" description="Helical" evidence="10">
    <location>
        <begin position="90"/>
        <end position="108"/>
    </location>
</feature>
<evidence type="ECO:0000256" key="1">
    <source>
        <dbReference type="ARBA" id="ARBA00004141"/>
    </source>
</evidence>
<evidence type="ECO:0000256" key="2">
    <source>
        <dbReference type="ARBA" id="ARBA00012943"/>
    </source>
</evidence>
<evidence type="ECO:0000256" key="8">
    <source>
        <dbReference type="ARBA" id="ARBA00023136"/>
    </source>
</evidence>
<reference evidence="12 13" key="1">
    <citation type="submission" date="2018-06" db="EMBL/GenBank/DDBJ databases">
        <title>Draft Genome Sequence of a Novel Marine Bacterium Related to the Verrucomicrobia.</title>
        <authorList>
            <person name="Vosseberg J."/>
            <person name="Martijn J."/>
            <person name="Ettema T.J.G."/>
        </authorList>
    </citation>
    <scope>NUCLEOTIDE SEQUENCE [LARGE SCALE GENOMIC DNA]</scope>
    <source>
        <strain evidence="12">TARA_B100001123</strain>
    </source>
</reference>
<gene>
    <name evidence="12" type="primary">pntB</name>
    <name evidence="12" type="ORF">DF168_01292</name>
</gene>
<evidence type="ECO:0000313" key="12">
    <source>
        <dbReference type="EMBL" id="AWT60091.1"/>
    </source>
</evidence>
<evidence type="ECO:0000313" key="13">
    <source>
        <dbReference type="Proteomes" id="UP000247465"/>
    </source>
</evidence>
<evidence type="ECO:0000256" key="3">
    <source>
        <dbReference type="ARBA" id="ARBA00022692"/>
    </source>
</evidence>
<dbReference type="GO" id="GO:0016491">
    <property type="term" value="F:oxidoreductase activity"/>
    <property type="evidence" value="ECO:0007669"/>
    <property type="project" value="UniProtKB-KW"/>
</dbReference>
<name>A0A2Z4ADG8_9BACT</name>
<keyword evidence="7" id="KW-0520">NAD</keyword>
<accession>A0A2Z4ADG8</accession>
<dbReference type="Pfam" id="PF02233">
    <property type="entry name" value="PNTB"/>
    <property type="match status" value="2"/>
</dbReference>
<organism evidence="12 13">
    <name type="scientific">Candidatus Moanibacter tarae</name>
    <dbReference type="NCBI Taxonomy" id="2200854"/>
    <lineage>
        <taxon>Bacteria</taxon>
        <taxon>Pseudomonadati</taxon>
        <taxon>Verrucomicrobiota</taxon>
        <taxon>Opitutia</taxon>
        <taxon>Puniceicoccales</taxon>
        <taxon>Puniceicoccales incertae sedis</taxon>
        <taxon>Candidatus Moanibacter</taxon>
    </lineage>
</organism>
<dbReference type="InterPro" id="IPR029035">
    <property type="entry name" value="DHS-like_NAD/FAD-binding_dom"/>
</dbReference>
<evidence type="ECO:0000256" key="9">
    <source>
        <dbReference type="ARBA" id="ARBA00048202"/>
    </source>
</evidence>
<dbReference type="EMBL" id="CP029803">
    <property type="protein sequence ID" value="AWT60091.1"/>
    <property type="molecule type" value="Genomic_DNA"/>
</dbReference>
<keyword evidence="6 10" id="KW-1133">Transmembrane helix</keyword>
<dbReference type="PANTHER" id="PTHR44758:SF1">
    <property type="entry name" value="NAD(P) TRANSHYDROGENASE SUBUNIT BETA"/>
    <property type="match status" value="1"/>
</dbReference>
<evidence type="ECO:0000256" key="6">
    <source>
        <dbReference type="ARBA" id="ARBA00022989"/>
    </source>
</evidence>
<dbReference type="GO" id="GO:0008750">
    <property type="term" value="F:proton-translocating NAD(P)+ transhydrogenase activity"/>
    <property type="evidence" value="ECO:0007669"/>
    <property type="project" value="UniProtKB-EC"/>
</dbReference>
<keyword evidence="5" id="KW-1278">Translocase</keyword>
<dbReference type="Proteomes" id="UP000247465">
    <property type="component" value="Chromosome"/>
</dbReference>
<feature type="transmembrane region" description="Helical" evidence="10">
    <location>
        <begin position="120"/>
        <end position="144"/>
    </location>
</feature>
<feature type="transmembrane region" description="Helical" evidence="10">
    <location>
        <begin position="6"/>
        <end position="23"/>
    </location>
</feature>
<keyword evidence="4" id="KW-0521">NADP</keyword>
<keyword evidence="8 10" id="KW-0472">Membrane</keyword>